<sequence length="257" mass="29515">MSINIILQARMSSTRLPGKVLKPILGVPMLAHQLARLKQLKTINDIIVATSIEPDDDAIEQLCLDLKINCFRGSLSNVLERYYQAHLQFPSEHVIRITGDCPVIDVNIINKVINLHMSTHADYTSNCIPATLPDGLDVEIFTAKALKVARNNAISPIEFEHVTTYFRNHAEQFNYQNYTHPTDYSHLRWTVDEPEDFELIQQFFQYLSPKKPYFDLNDILALLTEHPELNQINSKFKRNEGLKKSQLADNLISKQQK</sequence>
<reference evidence="1 2" key="1">
    <citation type="submission" date="2023-03" db="EMBL/GenBank/DDBJ databases">
        <title>Draft genome sequence of Thalassotalea insulae KCTC 62186T.</title>
        <authorList>
            <person name="Sawabe T."/>
        </authorList>
    </citation>
    <scope>NUCLEOTIDE SEQUENCE [LARGE SCALE GENOMIC DNA]</scope>
    <source>
        <strain evidence="1 2">KCTC 62186</strain>
    </source>
</reference>
<dbReference type="InterPro" id="IPR003329">
    <property type="entry name" value="Cytidylyl_trans"/>
</dbReference>
<dbReference type="InterPro" id="IPR029044">
    <property type="entry name" value="Nucleotide-diphossugar_trans"/>
</dbReference>
<accession>A0ABQ6GQE9</accession>
<gene>
    <name evidence="1" type="ORF">tinsulaeT_09720</name>
</gene>
<keyword evidence="1" id="KW-0946">Virion</keyword>
<dbReference type="Pfam" id="PF02348">
    <property type="entry name" value="CTP_transf_3"/>
    <property type="match status" value="1"/>
</dbReference>
<dbReference type="PANTHER" id="PTHR42866">
    <property type="entry name" value="3-DEOXY-MANNO-OCTULOSONATE CYTIDYLYLTRANSFERASE"/>
    <property type="match status" value="1"/>
</dbReference>
<keyword evidence="2" id="KW-1185">Reference proteome</keyword>
<evidence type="ECO:0000313" key="1">
    <source>
        <dbReference type="EMBL" id="GLX77632.1"/>
    </source>
</evidence>
<evidence type="ECO:0000313" key="2">
    <source>
        <dbReference type="Proteomes" id="UP001157186"/>
    </source>
</evidence>
<protein>
    <submittedName>
        <fullName evidence="1">Spore coat protein</fullName>
    </submittedName>
</protein>
<dbReference type="CDD" id="cd02518">
    <property type="entry name" value="GT2_SpsF"/>
    <property type="match status" value="1"/>
</dbReference>
<dbReference type="RefSeq" id="WP_284243503.1">
    <property type="nucleotide sequence ID" value="NZ_BSST01000001.1"/>
</dbReference>
<name>A0ABQ6GQE9_9GAMM</name>
<dbReference type="PANTHER" id="PTHR42866:SF1">
    <property type="entry name" value="SPORE COAT POLYSACCHARIDE BIOSYNTHESIS PROTEIN SPSF"/>
    <property type="match status" value="1"/>
</dbReference>
<keyword evidence="1" id="KW-0167">Capsid protein</keyword>
<organism evidence="1 2">
    <name type="scientific">Thalassotalea insulae</name>
    <dbReference type="NCBI Taxonomy" id="2056778"/>
    <lineage>
        <taxon>Bacteria</taxon>
        <taxon>Pseudomonadati</taxon>
        <taxon>Pseudomonadota</taxon>
        <taxon>Gammaproteobacteria</taxon>
        <taxon>Alteromonadales</taxon>
        <taxon>Colwelliaceae</taxon>
        <taxon>Thalassotalea</taxon>
    </lineage>
</organism>
<comment type="caution">
    <text evidence="1">The sequence shown here is derived from an EMBL/GenBank/DDBJ whole genome shotgun (WGS) entry which is preliminary data.</text>
</comment>
<proteinExistence type="predicted"/>
<dbReference type="SUPFAM" id="SSF53448">
    <property type="entry name" value="Nucleotide-diphospho-sugar transferases"/>
    <property type="match status" value="1"/>
</dbReference>
<dbReference type="EMBL" id="BSST01000001">
    <property type="protein sequence ID" value="GLX77632.1"/>
    <property type="molecule type" value="Genomic_DNA"/>
</dbReference>
<dbReference type="Gene3D" id="3.90.550.10">
    <property type="entry name" value="Spore Coat Polysaccharide Biosynthesis Protein SpsA, Chain A"/>
    <property type="match status" value="1"/>
</dbReference>
<dbReference type="Proteomes" id="UP001157186">
    <property type="component" value="Unassembled WGS sequence"/>
</dbReference>